<keyword evidence="4" id="KW-0805">Transcription regulation</keyword>
<keyword evidence="3" id="KW-0156">Chromatin regulator</keyword>
<keyword evidence="6" id="KW-0539">Nucleus</keyword>
<name>B4N6A4_DROWI</name>
<dbReference type="InParanoid" id="B4N6A4"/>
<dbReference type="InterPro" id="IPR037856">
    <property type="entry name" value="Sdc1/DPY30"/>
</dbReference>
<comment type="subcellular location">
    <subcellularLocation>
        <location evidence="1">Nucleus</location>
    </subcellularLocation>
</comment>
<gene>
    <name evidence="8" type="primary">Dwil\GK18024</name>
    <name evidence="8" type="ORF">Dwil_GK18024</name>
</gene>
<evidence type="ECO:0000256" key="3">
    <source>
        <dbReference type="ARBA" id="ARBA00022853"/>
    </source>
</evidence>
<dbReference type="PANTHER" id="PTHR23356:SF16">
    <property type="entry name" value="DPY30 DOMAIN CONTAINING 2"/>
    <property type="match status" value="1"/>
</dbReference>
<reference evidence="8 9" key="1">
    <citation type="journal article" date="2007" name="Nature">
        <title>Evolution of genes and genomes on the Drosophila phylogeny.</title>
        <authorList>
            <consortium name="Drosophila 12 Genomes Consortium"/>
            <person name="Clark A.G."/>
            <person name="Eisen M.B."/>
            <person name="Smith D.R."/>
            <person name="Bergman C.M."/>
            <person name="Oliver B."/>
            <person name="Markow T.A."/>
            <person name="Kaufman T.C."/>
            <person name="Kellis M."/>
            <person name="Gelbart W."/>
            <person name="Iyer V.N."/>
            <person name="Pollard D.A."/>
            <person name="Sackton T.B."/>
            <person name="Larracuente A.M."/>
            <person name="Singh N.D."/>
            <person name="Abad J.P."/>
            <person name="Abt D.N."/>
            <person name="Adryan B."/>
            <person name="Aguade M."/>
            <person name="Akashi H."/>
            <person name="Anderson W.W."/>
            <person name="Aquadro C.F."/>
            <person name="Ardell D.H."/>
            <person name="Arguello R."/>
            <person name="Artieri C.G."/>
            <person name="Barbash D.A."/>
            <person name="Barker D."/>
            <person name="Barsanti P."/>
            <person name="Batterham P."/>
            <person name="Batzoglou S."/>
            <person name="Begun D."/>
            <person name="Bhutkar A."/>
            <person name="Blanco E."/>
            <person name="Bosak S.A."/>
            <person name="Bradley R.K."/>
            <person name="Brand A.D."/>
            <person name="Brent M.R."/>
            <person name="Brooks A.N."/>
            <person name="Brown R.H."/>
            <person name="Butlin R.K."/>
            <person name="Caggese C."/>
            <person name="Calvi B.R."/>
            <person name="Bernardo de Carvalho A."/>
            <person name="Caspi A."/>
            <person name="Castrezana S."/>
            <person name="Celniker S.E."/>
            <person name="Chang J.L."/>
            <person name="Chapple C."/>
            <person name="Chatterji S."/>
            <person name="Chinwalla A."/>
            <person name="Civetta A."/>
            <person name="Clifton S.W."/>
            <person name="Comeron J.M."/>
            <person name="Costello J.C."/>
            <person name="Coyne J.A."/>
            <person name="Daub J."/>
            <person name="David R.G."/>
            <person name="Delcher A.L."/>
            <person name="Delehaunty K."/>
            <person name="Do C.B."/>
            <person name="Ebling H."/>
            <person name="Edwards K."/>
            <person name="Eickbush T."/>
            <person name="Evans J.D."/>
            <person name="Filipski A."/>
            <person name="Findeiss S."/>
            <person name="Freyhult E."/>
            <person name="Fulton L."/>
            <person name="Fulton R."/>
            <person name="Garcia A.C."/>
            <person name="Gardiner A."/>
            <person name="Garfield D.A."/>
            <person name="Garvin B.E."/>
            <person name="Gibson G."/>
            <person name="Gilbert D."/>
            <person name="Gnerre S."/>
            <person name="Godfrey J."/>
            <person name="Good R."/>
            <person name="Gotea V."/>
            <person name="Gravely B."/>
            <person name="Greenberg A.J."/>
            <person name="Griffiths-Jones S."/>
            <person name="Gross S."/>
            <person name="Guigo R."/>
            <person name="Gustafson E.A."/>
            <person name="Haerty W."/>
            <person name="Hahn M.W."/>
            <person name="Halligan D.L."/>
            <person name="Halpern A.L."/>
            <person name="Halter G.M."/>
            <person name="Han M.V."/>
            <person name="Heger A."/>
            <person name="Hillier L."/>
            <person name="Hinrichs A.S."/>
            <person name="Holmes I."/>
            <person name="Hoskins R.A."/>
            <person name="Hubisz M.J."/>
            <person name="Hultmark D."/>
            <person name="Huntley M.A."/>
            <person name="Jaffe D.B."/>
            <person name="Jagadeeshan S."/>
            <person name="Jeck W.R."/>
            <person name="Johnson J."/>
            <person name="Jones C.D."/>
            <person name="Jordan W.C."/>
            <person name="Karpen G.H."/>
            <person name="Kataoka E."/>
            <person name="Keightley P.D."/>
            <person name="Kheradpour P."/>
            <person name="Kirkness E.F."/>
            <person name="Koerich L.B."/>
            <person name="Kristiansen K."/>
            <person name="Kudrna D."/>
            <person name="Kulathinal R.J."/>
            <person name="Kumar S."/>
            <person name="Kwok R."/>
            <person name="Lander E."/>
            <person name="Langley C.H."/>
            <person name="Lapoint R."/>
            <person name="Lazzaro B.P."/>
            <person name="Lee S.J."/>
            <person name="Levesque L."/>
            <person name="Li R."/>
            <person name="Lin C.F."/>
            <person name="Lin M.F."/>
            <person name="Lindblad-Toh K."/>
            <person name="Llopart A."/>
            <person name="Long M."/>
            <person name="Low L."/>
            <person name="Lozovsky E."/>
            <person name="Lu J."/>
            <person name="Luo M."/>
            <person name="Machado C.A."/>
            <person name="Makalowski W."/>
            <person name="Marzo M."/>
            <person name="Matsuda M."/>
            <person name="Matzkin L."/>
            <person name="McAllister B."/>
            <person name="McBride C.S."/>
            <person name="McKernan B."/>
            <person name="McKernan K."/>
            <person name="Mendez-Lago M."/>
            <person name="Minx P."/>
            <person name="Mollenhauer M.U."/>
            <person name="Montooth K."/>
            <person name="Mount S.M."/>
            <person name="Mu X."/>
            <person name="Myers E."/>
            <person name="Negre B."/>
            <person name="Newfeld S."/>
            <person name="Nielsen R."/>
            <person name="Noor M.A."/>
            <person name="O'Grady P."/>
            <person name="Pachter L."/>
            <person name="Papaceit M."/>
            <person name="Parisi M.J."/>
            <person name="Parisi M."/>
            <person name="Parts L."/>
            <person name="Pedersen J.S."/>
            <person name="Pesole G."/>
            <person name="Phillippy A.M."/>
            <person name="Ponting C.P."/>
            <person name="Pop M."/>
            <person name="Porcelli D."/>
            <person name="Powell J.R."/>
            <person name="Prohaska S."/>
            <person name="Pruitt K."/>
            <person name="Puig M."/>
            <person name="Quesneville H."/>
            <person name="Ram K.R."/>
            <person name="Rand D."/>
            <person name="Rasmussen M.D."/>
            <person name="Reed L.K."/>
            <person name="Reenan R."/>
            <person name="Reily A."/>
            <person name="Remington K.A."/>
            <person name="Rieger T.T."/>
            <person name="Ritchie M.G."/>
            <person name="Robin C."/>
            <person name="Rogers Y.H."/>
            <person name="Rohde C."/>
            <person name="Rozas J."/>
            <person name="Rubenfield M.J."/>
            <person name="Ruiz A."/>
            <person name="Russo S."/>
            <person name="Salzberg S.L."/>
            <person name="Sanchez-Gracia A."/>
            <person name="Saranga D.J."/>
            <person name="Sato H."/>
            <person name="Schaeffer S.W."/>
            <person name="Schatz M.C."/>
            <person name="Schlenke T."/>
            <person name="Schwartz R."/>
            <person name="Segarra C."/>
            <person name="Singh R.S."/>
            <person name="Sirot L."/>
            <person name="Sirota M."/>
            <person name="Sisneros N.B."/>
            <person name="Smith C.D."/>
            <person name="Smith T.F."/>
            <person name="Spieth J."/>
            <person name="Stage D.E."/>
            <person name="Stark A."/>
            <person name="Stephan W."/>
            <person name="Strausberg R.L."/>
            <person name="Strempel S."/>
            <person name="Sturgill D."/>
            <person name="Sutton G."/>
            <person name="Sutton G.G."/>
            <person name="Tao W."/>
            <person name="Teichmann S."/>
            <person name="Tobari Y.N."/>
            <person name="Tomimura Y."/>
            <person name="Tsolas J.M."/>
            <person name="Valente V.L."/>
            <person name="Venter E."/>
            <person name="Venter J.C."/>
            <person name="Vicario S."/>
            <person name="Vieira F.G."/>
            <person name="Vilella A.J."/>
            <person name="Villasante A."/>
            <person name="Walenz B."/>
            <person name="Wang J."/>
            <person name="Wasserman M."/>
            <person name="Watts T."/>
            <person name="Wilson D."/>
            <person name="Wilson R.K."/>
            <person name="Wing R.A."/>
            <person name="Wolfner M.F."/>
            <person name="Wong A."/>
            <person name="Wong G.K."/>
            <person name="Wu C.I."/>
            <person name="Wu G."/>
            <person name="Yamamoto D."/>
            <person name="Yang H.P."/>
            <person name="Yang S.P."/>
            <person name="Yorke J.A."/>
            <person name="Yoshida K."/>
            <person name="Zdobnov E."/>
            <person name="Zhang P."/>
            <person name="Zhang Y."/>
            <person name="Zimin A.V."/>
            <person name="Baldwin J."/>
            <person name="Abdouelleil A."/>
            <person name="Abdulkadir J."/>
            <person name="Abebe A."/>
            <person name="Abera B."/>
            <person name="Abreu J."/>
            <person name="Acer S.C."/>
            <person name="Aftuck L."/>
            <person name="Alexander A."/>
            <person name="An P."/>
            <person name="Anderson E."/>
            <person name="Anderson S."/>
            <person name="Arachi H."/>
            <person name="Azer M."/>
            <person name="Bachantsang P."/>
            <person name="Barry A."/>
            <person name="Bayul T."/>
            <person name="Berlin A."/>
            <person name="Bessette D."/>
            <person name="Bloom T."/>
            <person name="Blye J."/>
            <person name="Boguslavskiy L."/>
            <person name="Bonnet C."/>
            <person name="Boukhgalter B."/>
            <person name="Bourzgui I."/>
            <person name="Brown A."/>
            <person name="Cahill P."/>
            <person name="Channer S."/>
            <person name="Cheshatsang Y."/>
            <person name="Chuda L."/>
            <person name="Citroen M."/>
            <person name="Collymore A."/>
            <person name="Cooke P."/>
            <person name="Costello M."/>
            <person name="D'Aco K."/>
            <person name="Daza R."/>
            <person name="De Haan G."/>
            <person name="DeGray S."/>
            <person name="DeMaso C."/>
            <person name="Dhargay N."/>
            <person name="Dooley K."/>
            <person name="Dooley E."/>
            <person name="Doricent M."/>
            <person name="Dorje P."/>
            <person name="Dorjee K."/>
            <person name="Dupes A."/>
            <person name="Elong R."/>
            <person name="Falk J."/>
            <person name="Farina A."/>
            <person name="Faro S."/>
            <person name="Ferguson D."/>
            <person name="Fisher S."/>
            <person name="Foley C.D."/>
            <person name="Franke A."/>
            <person name="Friedrich D."/>
            <person name="Gadbois L."/>
            <person name="Gearin G."/>
            <person name="Gearin C.R."/>
            <person name="Giannoukos G."/>
            <person name="Goode T."/>
            <person name="Graham J."/>
            <person name="Grandbois E."/>
            <person name="Grewal S."/>
            <person name="Gyaltsen K."/>
            <person name="Hafez N."/>
            <person name="Hagos B."/>
            <person name="Hall J."/>
            <person name="Henson C."/>
            <person name="Hollinger A."/>
            <person name="Honan T."/>
            <person name="Huard M.D."/>
            <person name="Hughes L."/>
            <person name="Hurhula B."/>
            <person name="Husby M.E."/>
            <person name="Kamat A."/>
            <person name="Kanga B."/>
            <person name="Kashin S."/>
            <person name="Khazanovich D."/>
            <person name="Kisner P."/>
            <person name="Lance K."/>
            <person name="Lara M."/>
            <person name="Lee W."/>
            <person name="Lennon N."/>
            <person name="Letendre F."/>
            <person name="LeVine R."/>
            <person name="Lipovsky A."/>
            <person name="Liu X."/>
            <person name="Liu J."/>
            <person name="Liu S."/>
            <person name="Lokyitsang T."/>
            <person name="Lokyitsang Y."/>
            <person name="Lubonja R."/>
            <person name="Lui A."/>
            <person name="MacDonald P."/>
            <person name="Magnisalis V."/>
            <person name="Maru K."/>
            <person name="Matthews C."/>
            <person name="McCusker W."/>
            <person name="McDonough S."/>
            <person name="Mehta T."/>
            <person name="Meldrim J."/>
            <person name="Meneus L."/>
            <person name="Mihai O."/>
            <person name="Mihalev A."/>
            <person name="Mihova T."/>
            <person name="Mittelman R."/>
            <person name="Mlenga V."/>
            <person name="Montmayeur A."/>
            <person name="Mulrain L."/>
            <person name="Navidi A."/>
            <person name="Naylor J."/>
            <person name="Negash T."/>
            <person name="Nguyen T."/>
            <person name="Nguyen N."/>
            <person name="Nicol R."/>
            <person name="Norbu C."/>
            <person name="Norbu N."/>
            <person name="Novod N."/>
            <person name="O'Neill B."/>
            <person name="Osman S."/>
            <person name="Markiewicz E."/>
            <person name="Oyono O.L."/>
            <person name="Patti C."/>
            <person name="Phunkhang P."/>
            <person name="Pierre F."/>
            <person name="Priest M."/>
            <person name="Raghuraman S."/>
            <person name="Rege F."/>
            <person name="Reyes R."/>
            <person name="Rise C."/>
            <person name="Rogov P."/>
            <person name="Ross K."/>
            <person name="Ryan E."/>
            <person name="Settipalli S."/>
            <person name="Shea T."/>
            <person name="Sherpa N."/>
            <person name="Shi L."/>
            <person name="Shih D."/>
            <person name="Sparrow T."/>
            <person name="Spaulding J."/>
            <person name="Stalker J."/>
            <person name="Stange-Thomann N."/>
            <person name="Stavropoulos S."/>
            <person name="Stone C."/>
            <person name="Strader C."/>
            <person name="Tesfaye S."/>
            <person name="Thomson T."/>
            <person name="Thoulutsang Y."/>
            <person name="Thoulutsang D."/>
            <person name="Topham K."/>
            <person name="Topping I."/>
            <person name="Tsamla T."/>
            <person name="Vassiliev H."/>
            <person name="Vo A."/>
            <person name="Wangchuk T."/>
            <person name="Wangdi T."/>
            <person name="Weiand M."/>
            <person name="Wilkinson J."/>
            <person name="Wilson A."/>
            <person name="Yadav S."/>
            <person name="Young G."/>
            <person name="Yu Q."/>
            <person name="Zembek L."/>
            <person name="Zhong D."/>
            <person name="Zimmer A."/>
            <person name="Zwirko Z."/>
            <person name="Jaffe D.B."/>
            <person name="Alvarez P."/>
            <person name="Brockman W."/>
            <person name="Butler J."/>
            <person name="Chin C."/>
            <person name="Gnerre S."/>
            <person name="Grabherr M."/>
            <person name="Kleber M."/>
            <person name="Mauceli E."/>
            <person name="MacCallum I."/>
        </authorList>
    </citation>
    <scope>NUCLEOTIDE SEQUENCE [LARGE SCALE GENOMIC DNA]</scope>
    <source>
        <strain evidence="9">Tucson 14030-0811.24</strain>
    </source>
</reference>
<proteinExistence type="inferred from homology"/>
<evidence type="ECO:0000256" key="5">
    <source>
        <dbReference type="ARBA" id="ARBA00023163"/>
    </source>
</evidence>
<dbReference type="Pfam" id="PF05186">
    <property type="entry name" value="Dpy-30"/>
    <property type="match status" value="1"/>
</dbReference>
<evidence type="ECO:0000256" key="2">
    <source>
        <dbReference type="ARBA" id="ARBA00010849"/>
    </source>
</evidence>
<dbReference type="CDD" id="cd22965">
    <property type="entry name" value="DD_DPY30_SDC1"/>
    <property type="match status" value="1"/>
</dbReference>
<dbReference type="AlphaFoldDB" id="B4N6A4"/>
<dbReference type="STRING" id="7260.B4N6A4"/>
<dbReference type="GO" id="GO:0006325">
    <property type="term" value="P:chromatin organization"/>
    <property type="evidence" value="ECO:0007669"/>
    <property type="project" value="UniProtKB-KW"/>
</dbReference>
<evidence type="ECO:0000256" key="4">
    <source>
        <dbReference type="ARBA" id="ARBA00023015"/>
    </source>
</evidence>
<dbReference type="GO" id="GO:0048188">
    <property type="term" value="C:Set1C/COMPASS complex"/>
    <property type="evidence" value="ECO:0007669"/>
    <property type="project" value="InterPro"/>
</dbReference>
<dbReference type="InterPro" id="IPR049629">
    <property type="entry name" value="DPY30_SDC1_DD"/>
</dbReference>
<dbReference type="PhylomeDB" id="B4N6A4"/>
<dbReference type="InterPro" id="IPR007858">
    <property type="entry name" value="Dpy-30_motif"/>
</dbReference>
<organism evidence="8 9">
    <name type="scientific">Drosophila willistoni</name>
    <name type="common">Fruit fly</name>
    <dbReference type="NCBI Taxonomy" id="7260"/>
    <lineage>
        <taxon>Eukaryota</taxon>
        <taxon>Metazoa</taxon>
        <taxon>Ecdysozoa</taxon>
        <taxon>Arthropoda</taxon>
        <taxon>Hexapoda</taxon>
        <taxon>Insecta</taxon>
        <taxon>Pterygota</taxon>
        <taxon>Neoptera</taxon>
        <taxon>Endopterygota</taxon>
        <taxon>Diptera</taxon>
        <taxon>Brachycera</taxon>
        <taxon>Muscomorpha</taxon>
        <taxon>Ephydroidea</taxon>
        <taxon>Drosophilidae</taxon>
        <taxon>Drosophila</taxon>
        <taxon>Sophophora</taxon>
    </lineage>
</organism>
<accession>B4N6A4</accession>
<sequence>MSKITVEDVAAAGDAGKDGGSLTNAGTAQDSQASLLSELTPMPLGICRKRRADVNSLPLRQYLDQTVAPILLHGLQALAKDRPSDPISYLATYLLKNKNRCDEAKAEQE</sequence>
<comment type="similarity">
    <text evidence="2">Belongs to the dpy-30 family.</text>
</comment>
<dbReference type="FunCoup" id="B4N6A4">
    <property type="interactions" value="128"/>
</dbReference>
<evidence type="ECO:0000256" key="1">
    <source>
        <dbReference type="ARBA" id="ARBA00004123"/>
    </source>
</evidence>
<dbReference type="HOGENOM" id="CLU_164983_0_0_1"/>
<dbReference type="GO" id="GO:0030317">
    <property type="term" value="P:flagellated sperm motility"/>
    <property type="evidence" value="ECO:0007669"/>
    <property type="project" value="EnsemblMetazoa"/>
</dbReference>
<dbReference type="Gene3D" id="1.20.890.10">
    <property type="entry name" value="cAMP-dependent protein kinase regulatory subunit, dimerization-anchoring domain"/>
    <property type="match status" value="1"/>
</dbReference>
<dbReference type="FunFam" id="1.20.890.10:FF:000003">
    <property type="entry name" value="protein dpy-30 homolog"/>
    <property type="match status" value="1"/>
</dbReference>
<dbReference type="eggNOG" id="KOG4109">
    <property type="taxonomic scope" value="Eukaryota"/>
</dbReference>
<evidence type="ECO:0000256" key="7">
    <source>
        <dbReference type="ARBA" id="ARBA00044172"/>
    </source>
</evidence>
<dbReference type="OrthoDB" id="417678at2759"/>
<dbReference type="PANTHER" id="PTHR23356">
    <property type="entry name" value="DPY30-RELATED"/>
    <property type="match status" value="1"/>
</dbReference>
<dbReference type="Proteomes" id="UP000007798">
    <property type="component" value="Unassembled WGS sequence"/>
</dbReference>
<dbReference type="KEGG" id="dwi:6645987"/>
<keyword evidence="9" id="KW-1185">Reference proteome</keyword>
<dbReference type="EMBL" id="CH964154">
    <property type="protein sequence ID" value="EDW79893.1"/>
    <property type="molecule type" value="Genomic_DNA"/>
</dbReference>
<evidence type="ECO:0000313" key="9">
    <source>
        <dbReference type="Proteomes" id="UP000007798"/>
    </source>
</evidence>
<protein>
    <recommendedName>
        <fullName evidence="7">Protein dpy-30 homolog</fullName>
    </recommendedName>
</protein>
<evidence type="ECO:0000256" key="6">
    <source>
        <dbReference type="ARBA" id="ARBA00023242"/>
    </source>
</evidence>
<evidence type="ECO:0000313" key="8">
    <source>
        <dbReference type="EMBL" id="EDW79893.1"/>
    </source>
</evidence>
<keyword evidence="5" id="KW-0804">Transcription</keyword>